<dbReference type="EMBL" id="LCPB01000003">
    <property type="protein sequence ID" value="KKU90349.1"/>
    <property type="molecule type" value="Genomic_DNA"/>
</dbReference>
<dbReference type="AlphaFoldDB" id="A0A0G1U8E6"/>
<name>A0A0G1U8E6_9BACT</name>
<protein>
    <submittedName>
        <fullName evidence="1">Uncharacterized protein</fullName>
    </submittedName>
</protein>
<evidence type="ECO:0000313" key="1">
    <source>
        <dbReference type="EMBL" id="KKU90349.1"/>
    </source>
</evidence>
<evidence type="ECO:0000313" key="2">
    <source>
        <dbReference type="Proteomes" id="UP000033882"/>
    </source>
</evidence>
<comment type="caution">
    <text evidence="1">The sequence shown here is derived from an EMBL/GenBank/DDBJ whole genome shotgun (WGS) entry which is preliminary data.</text>
</comment>
<dbReference type="Proteomes" id="UP000033882">
    <property type="component" value="Unassembled WGS sequence"/>
</dbReference>
<accession>A0A0G1U8E6</accession>
<gene>
    <name evidence="1" type="ORF">UY19_C0003G0004</name>
</gene>
<proteinExistence type="predicted"/>
<sequence>MDIRKVVRVRMKKEEADMQKVLVVMQDDVASLRDERISYEGGIVPKRSGAGAQCTREILSEIIALAGIHVVEAKDEAVLSRAIDEQGAEIGVALVVQQGAGNYESLKYLEKIRSTCGERIVVIGIAESVQCMEAMVTLRVDKLLGAPLGNINLDELLKVVQGYVMK</sequence>
<organism evidence="1 2">
    <name type="scientific">Candidatus Wolfebacteria bacterium GW2011_GWA2_47_9b</name>
    <dbReference type="NCBI Taxonomy" id="1619005"/>
    <lineage>
        <taxon>Bacteria</taxon>
        <taxon>Candidatus Wolfeibacteriota</taxon>
    </lineage>
</organism>
<reference evidence="1 2" key="1">
    <citation type="journal article" date="2015" name="Nature">
        <title>rRNA introns, odd ribosomes, and small enigmatic genomes across a large radiation of phyla.</title>
        <authorList>
            <person name="Brown C.T."/>
            <person name="Hug L.A."/>
            <person name="Thomas B.C."/>
            <person name="Sharon I."/>
            <person name="Castelle C.J."/>
            <person name="Singh A."/>
            <person name="Wilkins M.J."/>
            <person name="Williams K.H."/>
            <person name="Banfield J.F."/>
        </authorList>
    </citation>
    <scope>NUCLEOTIDE SEQUENCE [LARGE SCALE GENOMIC DNA]</scope>
</reference>